<evidence type="ECO:0000313" key="4">
    <source>
        <dbReference type="Proteomes" id="UP000076577"/>
    </source>
</evidence>
<dbReference type="HAMAP" id="MF_00048">
    <property type="entry name" value="UPF0102"/>
    <property type="match status" value="1"/>
</dbReference>
<gene>
    <name evidence="3" type="ORF">PsAD2_01769</name>
</gene>
<dbReference type="PANTHER" id="PTHR34039:SF1">
    <property type="entry name" value="UPF0102 PROTEIN YRAN"/>
    <property type="match status" value="1"/>
</dbReference>
<dbReference type="Proteomes" id="UP000076577">
    <property type="component" value="Unassembled WGS sequence"/>
</dbReference>
<dbReference type="PANTHER" id="PTHR34039">
    <property type="entry name" value="UPF0102 PROTEIN YRAN"/>
    <property type="match status" value="1"/>
</dbReference>
<dbReference type="AlphaFoldDB" id="A0A165Z419"/>
<comment type="similarity">
    <text evidence="1 2">Belongs to the UPF0102 family.</text>
</comment>
<proteinExistence type="inferred from homology"/>
<dbReference type="PATRIC" id="fig|989403.3.peg.1892"/>
<keyword evidence="4" id="KW-1185">Reference proteome</keyword>
<dbReference type="Gene3D" id="3.40.1350.10">
    <property type="match status" value="1"/>
</dbReference>
<reference evidence="3 4" key="1">
    <citation type="journal article" date="2016" name="Front. Microbiol.">
        <title>Comparative Genomic Analysis Reveals a Diverse Repertoire of Genes Involved in Prokaryote-Eukaryote Interactions within the Pseudovibrio Genus.</title>
        <authorList>
            <person name="Romano S."/>
            <person name="Fernandez-Guerra A."/>
            <person name="Reen F.J."/>
            <person name="Glockner F.O."/>
            <person name="Crowley S.P."/>
            <person name="O'Sullivan O."/>
            <person name="Cotter P.D."/>
            <person name="Adams C."/>
            <person name="Dobson A.D."/>
            <person name="O'Gara F."/>
        </authorList>
    </citation>
    <scope>NUCLEOTIDE SEQUENCE [LARGE SCALE GENOMIC DNA]</scope>
    <source>
        <strain evidence="3 4">Ad2</strain>
    </source>
</reference>
<evidence type="ECO:0000313" key="3">
    <source>
        <dbReference type="EMBL" id="KZL19491.1"/>
    </source>
</evidence>
<dbReference type="RefSeq" id="WP_082825598.1">
    <property type="nucleotide sequence ID" value="NZ_FOFM01000002.1"/>
</dbReference>
<dbReference type="InterPro" id="IPR003509">
    <property type="entry name" value="UPF0102_YraN-like"/>
</dbReference>
<organism evidence="3 4">
    <name type="scientific">Pseudovibrio axinellae</name>
    <dbReference type="NCBI Taxonomy" id="989403"/>
    <lineage>
        <taxon>Bacteria</taxon>
        <taxon>Pseudomonadati</taxon>
        <taxon>Pseudomonadota</taxon>
        <taxon>Alphaproteobacteria</taxon>
        <taxon>Hyphomicrobiales</taxon>
        <taxon>Stappiaceae</taxon>
        <taxon>Pseudovibrio</taxon>
    </lineage>
</organism>
<dbReference type="GO" id="GO:0003676">
    <property type="term" value="F:nucleic acid binding"/>
    <property type="evidence" value="ECO:0007669"/>
    <property type="project" value="InterPro"/>
</dbReference>
<sequence>MQEPLTKAQKATDNKLHKKQVAYRKGLQAELKAEILLRQAGWQILERRYKTKQGEIDLIAEQDQTIVFVEVKARRNVEEGLYAITPRSQKRIANAAREWVSYHNDVVGKTLRFDAVILPRQGKALHFPNFFEAEIL</sequence>
<dbReference type="OrthoDB" id="9812968at2"/>
<dbReference type="SUPFAM" id="SSF52980">
    <property type="entry name" value="Restriction endonuclease-like"/>
    <property type="match status" value="1"/>
</dbReference>
<dbReference type="InterPro" id="IPR011335">
    <property type="entry name" value="Restrct_endonuc-II-like"/>
</dbReference>
<dbReference type="InterPro" id="IPR011856">
    <property type="entry name" value="tRNA_endonuc-like_dom_sf"/>
</dbReference>
<comment type="caution">
    <text evidence="3">The sequence shown here is derived from an EMBL/GenBank/DDBJ whole genome shotgun (WGS) entry which is preliminary data.</text>
</comment>
<evidence type="ECO:0000256" key="1">
    <source>
        <dbReference type="ARBA" id="ARBA00006738"/>
    </source>
</evidence>
<dbReference type="STRING" id="989403.SAMN05421798_102330"/>
<dbReference type="Pfam" id="PF02021">
    <property type="entry name" value="UPF0102"/>
    <property type="match status" value="1"/>
</dbReference>
<name>A0A165Z419_9HYPH</name>
<dbReference type="EMBL" id="LMCB01000013">
    <property type="protein sequence ID" value="KZL19491.1"/>
    <property type="molecule type" value="Genomic_DNA"/>
</dbReference>
<protein>
    <recommendedName>
        <fullName evidence="2">UPF0102 protein PsAD2_01769</fullName>
    </recommendedName>
</protein>
<accession>A0A165Z419</accession>
<evidence type="ECO:0000256" key="2">
    <source>
        <dbReference type="HAMAP-Rule" id="MF_00048"/>
    </source>
</evidence>